<dbReference type="Pfam" id="PF00092">
    <property type="entry name" value="VWA"/>
    <property type="match status" value="1"/>
</dbReference>
<accession>A0A5C8ZAB6</accession>
<dbReference type="AlphaFoldDB" id="A0A5C8ZAB6"/>
<name>A0A5C8ZAB6_9GAMM</name>
<keyword evidence="1" id="KW-0472">Membrane</keyword>
<dbReference type="RefSeq" id="WP_147713510.1">
    <property type="nucleotide sequence ID" value="NZ_VKAD01000001.1"/>
</dbReference>
<dbReference type="PANTHER" id="PTHR22550:SF18">
    <property type="entry name" value="VWFA DOMAIN-CONTAINING PROTEIN"/>
    <property type="match status" value="1"/>
</dbReference>
<reference evidence="3 4" key="1">
    <citation type="submission" date="2019-07" db="EMBL/GenBank/DDBJ databases">
        <title>Reinekea sp. strain SSH23 genome sequencing and assembly.</title>
        <authorList>
            <person name="Kim I."/>
        </authorList>
    </citation>
    <scope>NUCLEOTIDE SEQUENCE [LARGE SCALE GENOMIC DNA]</scope>
    <source>
        <strain evidence="3 4">SSH23</strain>
    </source>
</reference>
<dbReference type="Gene3D" id="3.40.50.410">
    <property type="entry name" value="von Willebrand factor, type A domain"/>
    <property type="match status" value="1"/>
</dbReference>
<keyword evidence="4" id="KW-1185">Reference proteome</keyword>
<dbReference type="InterPro" id="IPR036465">
    <property type="entry name" value="vWFA_dom_sf"/>
</dbReference>
<dbReference type="PANTHER" id="PTHR22550">
    <property type="entry name" value="SPORE GERMINATION PROTEIN"/>
    <property type="match status" value="1"/>
</dbReference>
<comment type="caution">
    <text evidence="3">The sequence shown here is derived from an EMBL/GenBank/DDBJ whole genome shotgun (WGS) entry which is preliminary data.</text>
</comment>
<dbReference type="EMBL" id="VKAD01000001">
    <property type="protein sequence ID" value="TXR54111.1"/>
    <property type="molecule type" value="Genomic_DNA"/>
</dbReference>
<dbReference type="SMART" id="SM00327">
    <property type="entry name" value="VWA"/>
    <property type="match status" value="1"/>
</dbReference>
<feature type="transmembrane region" description="Helical" evidence="1">
    <location>
        <begin position="293"/>
        <end position="311"/>
    </location>
</feature>
<dbReference type="OrthoDB" id="6206554at2"/>
<gene>
    <name evidence="3" type="ORF">FME95_06115</name>
</gene>
<evidence type="ECO:0000259" key="2">
    <source>
        <dbReference type="PROSITE" id="PS50234"/>
    </source>
</evidence>
<dbReference type="InterPro" id="IPR002035">
    <property type="entry name" value="VWF_A"/>
</dbReference>
<keyword evidence="1" id="KW-0812">Transmembrane</keyword>
<dbReference type="Proteomes" id="UP000321764">
    <property type="component" value="Unassembled WGS sequence"/>
</dbReference>
<evidence type="ECO:0000256" key="1">
    <source>
        <dbReference type="SAM" id="Phobius"/>
    </source>
</evidence>
<evidence type="ECO:0000313" key="3">
    <source>
        <dbReference type="EMBL" id="TXR54111.1"/>
    </source>
</evidence>
<keyword evidence="1" id="KW-1133">Transmembrane helix</keyword>
<feature type="domain" description="VWFA" evidence="2">
    <location>
        <begin position="84"/>
        <end position="274"/>
    </location>
</feature>
<dbReference type="SUPFAM" id="SSF53300">
    <property type="entry name" value="vWA-like"/>
    <property type="match status" value="1"/>
</dbReference>
<dbReference type="InterPro" id="IPR050768">
    <property type="entry name" value="UPF0353/GerABKA_families"/>
</dbReference>
<evidence type="ECO:0000313" key="4">
    <source>
        <dbReference type="Proteomes" id="UP000321764"/>
    </source>
</evidence>
<organism evidence="3 4">
    <name type="scientific">Reinekea thalattae</name>
    <dbReference type="NCBI Taxonomy" id="2593301"/>
    <lineage>
        <taxon>Bacteria</taxon>
        <taxon>Pseudomonadati</taxon>
        <taxon>Pseudomonadota</taxon>
        <taxon>Gammaproteobacteria</taxon>
        <taxon>Oceanospirillales</taxon>
        <taxon>Saccharospirillaceae</taxon>
        <taxon>Reinekea</taxon>
    </lineage>
</organism>
<sequence length="318" mass="35669">MSFAWPWLVFILPLLWLVVPSKQTLSSGSIRHPYLSTLTTLQRKNRRVQRRSPLIVLSWLCLVLALMRPQWIGEPIDNALTGRSIFLSVDLSESMLTEDMQWNGQRTYRYRAVQEVVGEFVQHRQGDFLGLVVFGSFAAVQSPLTADTQAVHRLLFDLIPGMAGKSTAIGDGLAQSVKQLRDSKSNDKIIILLSDGENNAGSVEPEDAIIAAQKSGIRVYTIGFGGDVSNRSLFSLMNSSGVDEATLTDIAVKTGGQYFRTRSASQLQQVFEKINQLETSEKEFDNLRLVRELYWLPLSLCLIFLATPLVVRHVREKR</sequence>
<proteinExistence type="predicted"/>
<dbReference type="PROSITE" id="PS50234">
    <property type="entry name" value="VWFA"/>
    <property type="match status" value="1"/>
</dbReference>
<protein>
    <submittedName>
        <fullName evidence="3">VWA domain-containing protein</fullName>
    </submittedName>
</protein>